<dbReference type="GeneID" id="101495207"/>
<dbReference type="Proteomes" id="UP000087171">
    <property type="component" value="Chromosome Ca3"/>
</dbReference>
<proteinExistence type="predicted"/>
<dbReference type="KEGG" id="cam:101495207"/>
<evidence type="ECO:0000313" key="1">
    <source>
        <dbReference type="Proteomes" id="UP000087171"/>
    </source>
</evidence>
<dbReference type="PANTHER" id="PTHR34375:SF3">
    <property type="entry name" value="CONDENSATION DOMAIN-CONTAINING PROTEIN"/>
    <property type="match status" value="1"/>
</dbReference>
<keyword evidence="1" id="KW-1185">Reference proteome</keyword>
<reference evidence="1" key="1">
    <citation type="journal article" date="2013" name="Nat. Biotechnol.">
        <title>Draft genome sequence of chickpea (Cicer arietinum) provides a resource for trait improvement.</title>
        <authorList>
            <person name="Varshney R.K."/>
            <person name="Song C."/>
            <person name="Saxena R.K."/>
            <person name="Azam S."/>
            <person name="Yu S."/>
            <person name="Sharpe A.G."/>
            <person name="Cannon S."/>
            <person name="Baek J."/>
            <person name="Rosen B.D."/>
            <person name="Tar'an B."/>
            <person name="Millan T."/>
            <person name="Zhang X."/>
            <person name="Ramsay L.D."/>
            <person name="Iwata A."/>
            <person name="Wang Y."/>
            <person name="Nelson W."/>
            <person name="Farmer A.D."/>
            <person name="Gaur P.M."/>
            <person name="Soderlund C."/>
            <person name="Penmetsa R.V."/>
            <person name="Xu C."/>
            <person name="Bharti A.K."/>
            <person name="He W."/>
            <person name="Winter P."/>
            <person name="Zhao S."/>
            <person name="Hane J.K."/>
            <person name="Carrasquilla-Garcia N."/>
            <person name="Condie J.A."/>
            <person name="Upadhyaya H.D."/>
            <person name="Luo M.C."/>
            <person name="Thudi M."/>
            <person name="Gowda C.L."/>
            <person name="Singh N.P."/>
            <person name="Lichtenzveig J."/>
            <person name="Gali K.K."/>
            <person name="Rubio J."/>
            <person name="Nadarajan N."/>
            <person name="Dolezel J."/>
            <person name="Bansal K.C."/>
            <person name="Xu X."/>
            <person name="Edwards D."/>
            <person name="Zhang G."/>
            <person name="Kahl G."/>
            <person name="Gil J."/>
            <person name="Singh K.B."/>
            <person name="Datta S.K."/>
            <person name="Jackson S.A."/>
            <person name="Wang J."/>
            <person name="Cook D.R."/>
        </authorList>
    </citation>
    <scope>NUCLEOTIDE SEQUENCE [LARGE SCALE GENOMIC DNA]</scope>
    <source>
        <strain evidence="1">cv. CDC Frontier</strain>
    </source>
</reference>
<protein>
    <submittedName>
        <fullName evidence="2">Uncharacterized protein LOC101495207</fullName>
    </submittedName>
</protein>
<reference evidence="2" key="2">
    <citation type="submission" date="2025-08" db="UniProtKB">
        <authorList>
            <consortium name="RefSeq"/>
        </authorList>
    </citation>
    <scope>IDENTIFICATION</scope>
    <source>
        <tissue evidence="2">Etiolated seedlings</tissue>
    </source>
</reference>
<dbReference type="STRING" id="3827.A0A1S2XT14"/>
<gene>
    <name evidence="2" type="primary">LOC101495207</name>
</gene>
<dbReference type="InterPro" id="IPR023213">
    <property type="entry name" value="CAT-like_dom_sf"/>
</dbReference>
<dbReference type="PaxDb" id="3827-XP_004494048.1"/>
<name>A0A1S2XT14_CICAR</name>
<sequence length="474" mass="52636">MKRHYKYLIVKDSTNPTPQIMTEPKGRTVGATECTWCRAVRGGTGIAVVALRISKPPNTSHLQTAIHKLQNYHPILRSTLLQHANNNFSFLTSPTPFLELTSHDLTNQNDVVNISLSPLQQILEHELNNDSAWRDTTRDSNDMFFGTVYAMPNDTWVVALRLHVAACDRTTAVLLLRELLEILEEQEEIKNKNNFDENNKKEISLAIEDIVPGEKTKKALLARGFDVLSYSLNSFRLTNLKFCDAKTTRLSQVVRLQLNQDDTKGVLAGCAWNGIKLCGVVSAAGLMAAHSSKRGSKKYGIVTLTDCRSTLQSHLSDNFGFYHSAILNSQEIKGGEKLWDLAKRTYSAFANSKKSNKHFSDMADLNFLMCKAIENPGLTPSSSLRTAILSVFEDTVVDNSGKKQKDVGVEDYMGCASIHGVGPSIAIFDTIRDGSLDCVCVYPSPLHSREQMQEVFGKVKDILIDAAKSYKDSN</sequence>
<dbReference type="Gene3D" id="3.30.559.10">
    <property type="entry name" value="Chloramphenicol acetyltransferase-like domain"/>
    <property type="match status" value="1"/>
</dbReference>
<evidence type="ECO:0000313" key="2">
    <source>
        <dbReference type="RefSeq" id="XP_004494048.2"/>
    </source>
</evidence>
<dbReference type="eggNOG" id="ENOG502RIBC">
    <property type="taxonomic scope" value="Eukaryota"/>
</dbReference>
<accession>A0A1S2XT14</accession>
<dbReference type="RefSeq" id="XP_004494048.2">
    <property type="nucleotide sequence ID" value="XM_004493991.3"/>
</dbReference>
<dbReference type="OrthoDB" id="439993at2759"/>
<dbReference type="SUPFAM" id="SSF52777">
    <property type="entry name" value="CoA-dependent acyltransferases"/>
    <property type="match status" value="2"/>
</dbReference>
<dbReference type="AlphaFoldDB" id="A0A1S2XT14"/>
<organism evidence="1 2">
    <name type="scientific">Cicer arietinum</name>
    <name type="common">Chickpea</name>
    <name type="synonym">Garbanzo</name>
    <dbReference type="NCBI Taxonomy" id="3827"/>
    <lineage>
        <taxon>Eukaryota</taxon>
        <taxon>Viridiplantae</taxon>
        <taxon>Streptophyta</taxon>
        <taxon>Embryophyta</taxon>
        <taxon>Tracheophyta</taxon>
        <taxon>Spermatophyta</taxon>
        <taxon>Magnoliopsida</taxon>
        <taxon>eudicotyledons</taxon>
        <taxon>Gunneridae</taxon>
        <taxon>Pentapetalae</taxon>
        <taxon>rosids</taxon>
        <taxon>fabids</taxon>
        <taxon>Fabales</taxon>
        <taxon>Fabaceae</taxon>
        <taxon>Papilionoideae</taxon>
        <taxon>50 kb inversion clade</taxon>
        <taxon>NPAAA clade</taxon>
        <taxon>Hologalegina</taxon>
        <taxon>IRL clade</taxon>
        <taxon>Cicereae</taxon>
        <taxon>Cicer</taxon>
    </lineage>
</organism>
<dbReference type="PANTHER" id="PTHR34375">
    <property type="entry name" value="GATA ZINC FINGER PROTEIN-RELATED"/>
    <property type="match status" value="1"/>
</dbReference>